<evidence type="ECO:0000313" key="6">
    <source>
        <dbReference type="Proteomes" id="UP000289856"/>
    </source>
</evidence>
<dbReference type="CDD" id="cd02850">
    <property type="entry name" value="E_set_Cellulase_N"/>
    <property type="match status" value="1"/>
</dbReference>
<name>A0A3T1CYU9_9BACL</name>
<dbReference type="KEGG" id="cohn:KCTCHS21_03970"/>
<evidence type="ECO:0000313" key="5">
    <source>
        <dbReference type="EMBL" id="BBI30998.1"/>
    </source>
</evidence>
<dbReference type="SUPFAM" id="SSF81296">
    <property type="entry name" value="E set domains"/>
    <property type="match status" value="1"/>
</dbReference>
<proteinExistence type="inferred from homology"/>
<sequence length="799" mass="90280">MATKIARELERSNLIHRPLKVDESASLEADSLKKEVLDRVVILDGVTGGDRWMHRGLGASSVLEGGQLQLTSPFVMDVWPEGSSSDGDYSTYGHVGIYRTFEQENWEKFNRISFEIYPDCSGMSNPHIKVAVKNDGTIKIPDIYHREGSNVINLKDRQWNVCSMEIPDLPRDGITELEFGYDMYGKDRASGDTMKYLIRNVSLEKVAYPNISKGWQPRSKDIIFSHNGYSVAQPKTMILAEQQTSSFAVIELETGEEKFAGPVNRVSTSIGSFSVVDFSVFKEKGKYIVRVGELLTKPFEIGDAADRWEDSIWKSINFIYCERCGCPVHGIHGSCHEDILARHNGGTIIFNGGWHDAGDVSQQLVQTAEVASALYEIAHQVKESNYPLYLRLVEEGEWGVDFILKTRFGDGYRATSAGIRIWSDGIMGNMDDMTARVHNNPYENFILSGIEAQIALFTEDGDMLKDKLTLCAIQDFQYAVEQFELRGFAPKPIFWEHTYMSSESLFMATASWSASLQYRLTGEASYASKAVQYLDYVIDSQELSGILTDDGNTVAGFFYRTPEKKVVQHFNHQAREHMYLQAFDEILKTQREHAKRDAWMESVRSYGEYVKFLTAFTAPYPMISSGIYHVDENEDGESFNLQHLLVGEEAKALYTEQLRQGVRLNDDYYLKRFPVWFSFKGNTAIALSTGKAASLAGMLLDDQELISIAESQLQWVVGKNPFGQSLMYGEGYNFAQQYSVLSGEIVGEIPVGVQTFENEDVPYWPQMNNATYKEVWVGLAGKWLSLLSDLYAYDKQSET</sequence>
<comment type="similarity">
    <text evidence="1">Belongs to the glycosyl hydrolase 9 (cellulase E) family.</text>
</comment>
<organism evidence="5 6">
    <name type="scientific">Cohnella abietis</name>
    <dbReference type="NCBI Taxonomy" id="2507935"/>
    <lineage>
        <taxon>Bacteria</taxon>
        <taxon>Bacillati</taxon>
        <taxon>Bacillota</taxon>
        <taxon>Bacilli</taxon>
        <taxon>Bacillales</taxon>
        <taxon>Paenibacillaceae</taxon>
        <taxon>Cohnella</taxon>
    </lineage>
</organism>
<dbReference type="InterPro" id="IPR012341">
    <property type="entry name" value="6hp_glycosidase-like_sf"/>
</dbReference>
<dbReference type="InterPro" id="IPR014756">
    <property type="entry name" value="Ig_E-set"/>
</dbReference>
<keyword evidence="6" id="KW-1185">Reference proteome</keyword>
<accession>A0A3T1CYU9</accession>
<evidence type="ECO:0000256" key="3">
    <source>
        <dbReference type="ARBA" id="ARBA00023326"/>
    </source>
</evidence>
<keyword evidence="2" id="KW-0119">Carbohydrate metabolism</keyword>
<dbReference type="InterPro" id="IPR004197">
    <property type="entry name" value="Cellulase_Ig-like"/>
</dbReference>
<dbReference type="GO" id="GO:0000272">
    <property type="term" value="P:polysaccharide catabolic process"/>
    <property type="evidence" value="ECO:0007669"/>
    <property type="project" value="UniProtKB-KW"/>
</dbReference>
<dbReference type="Gene3D" id="2.60.40.10">
    <property type="entry name" value="Immunoglobulins"/>
    <property type="match status" value="1"/>
</dbReference>
<keyword evidence="3" id="KW-0624">Polysaccharide degradation</keyword>
<reference evidence="5 6" key="1">
    <citation type="submission" date="2019-01" db="EMBL/GenBank/DDBJ databases">
        <title>Complete genome sequence of Cohnella hallensis HS21 isolated from Korean fir (Abies koreana) rhizospheric soil.</title>
        <authorList>
            <person name="Jiang L."/>
            <person name="Kang S.W."/>
            <person name="Kim S."/>
            <person name="Jung J."/>
            <person name="Kim C.Y."/>
            <person name="Kim D.H."/>
            <person name="Kim S.W."/>
            <person name="Lee J."/>
        </authorList>
    </citation>
    <scope>NUCLEOTIDE SEQUENCE [LARGE SCALE GENOMIC DNA]</scope>
    <source>
        <strain evidence="5 6">HS21</strain>
    </source>
</reference>
<evidence type="ECO:0000259" key="4">
    <source>
        <dbReference type="Pfam" id="PF00759"/>
    </source>
</evidence>
<dbReference type="GO" id="GO:0008810">
    <property type="term" value="F:cellulase activity"/>
    <property type="evidence" value="ECO:0007669"/>
    <property type="project" value="InterPro"/>
</dbReference>
<evidence type="ECO:0000256" key="2">
    <source>
        <dbReference type="ARBA" id="ARBA00023277"/>
    </source>
</evidence>
<dbReference type="SUPFAM" id="SSF48208">
    <property type="entry name" value="Six-hairpin glycosidases"/>
    <property type="match status" value="1"/>
</dbReference>
<dbReference type="Proteomes" id="UP000289856">
    <property type="component" value="Chromosome"/>
</dbReference>
<dbReference type="InterPro" id="IPR013783">
    <property type="entry name" value="Ig-like_fold"/>
</dbReference>
<dbReference type="InterPro" id="IPR008928">
    <property type="entry name" value="6-hairpin_glycosidase_sf"/>
</dbReference>
<dbReference type="AlphaFoldDB" id="A0A3T1CYU9"/>
<dbReference type="EMBL" id="AP019400">
    <property type="protein sequence ID" value="BBI30998.1"/>
    <property type="molecule type" value="Genomic_DNA"/>
</dbReference>
<dbReference type="Pfam" id="PF00759">
    <property type="entry name" value="Glyco_hydro_9"/>
    <property type="match status" value="1"/>
</dbReference>
<dbReference type="InterPro" id="IPR001701">
    <property type="entry name" value="Glyco_hydro_9"/>
</dbReference>
<feature type="domain" description="Glycoside hydrolase family 9" evidence="4">
    <location>
        <begin position="311"/>
        <end position="737"/>
    </location>
</feature>
<dbReference type="RefSeq" id="WP_170211417.1">
    <property type="nucleotide sequence ID" value="NZ_AP019400.1"/>
</dbReference>
<dbReference type="Gene3D" id="1.50.10.10">
    <property type="match status" value="1"/>
</dbReference>
<evidence type="ECO:0000256" key="1">
    <source>
        <dbReference type="ARBA" id="ARBA00007072"/>
    </source>
</evidence>
<gene>
    <name evidence="5" type="ORF">KCTCHS21_03970</name>
</gene>
<protein>
    <submittedName>
        <fullName evidence="5">Endoglucanase</fullName>
    </submittedName>
</protein>